<proteinExistence type="predicted"/>
<reference evidence="2 3" key="1">
    <citation type="submission" date="2020-08" db="EMBL/GenBank/DDBJ databases">
        <title>Genome public.</title>
        <authorList>
            <person name="Liu C."/>
            <person name="Sun Q."/>
        </authorList>
    </citation>
    <scope>NUCLEOTIDE SEQUENCE [LARGE SCALE GENOMIC DNA]</scope>
    <source>
        <strain evidence="2 3">NSJ-56</strain>
    </source>
</reference>
<sequence length="296" mass="33455">MKKLIYLLLTLCLGSVIACNDDKEETLDLSATTVTLEASGEPQKVEVFTDNPQWRIVASKNSWITTDRDSCYVIVGAEPNPTKSERTERVIVVSRKTPGFLMVTQKASMRAIGDPYPDATHPIGIVYKVTHGGEHGLIMSLDMFEGEWGVPDVLEKVQSETDGKNNTLSVIHNHKDAPDFAEKYPIFHWIYNTKNSNNPDGEWYLPSYQELQELYFAATGCKQLAGTHNITWRNQFDAMVKAVGGTPFVYDNNMHLWASSEMTAQNAYQVLFKTNEKSMPYTSKTTKRWVRAIRAF</sequence>
<organism evidence="2 3">
    <name type="scientific">Butyricimonas hominis</name>
    <dbReference type="NCBI Taxonomy" id="2763032"/>
    <lineage>
        <taxon>Bacteria</taxon>
        <taxon>Pseudomonadati</taxon>
        <taxon>Bacteroidota</taxon>
        <taxon>Bacteroidia</taxon>
        <taxon>Bacteroidales</taxon>
        <taxon>Odoribacteraceae</taxon>
        <taxon>Butyricimonas</taxon>
    </lineage>
</organism>
<evidence type="ECO:0000313" key="3">
    <source>
        <dbReference type="Proteomes" id="UP000646484"/>
    </source>
</evidence>
<dbReference type="RefSeq" id="WP_186976973.1">
    <property type="nucleotide sequence ID" value="NZ_JACOOH010000006.1"/>
</dbReference>
<protein>
    <submittedName>
        <fullName evidence="2">BACON domain-containing protein</fullName>
    </submittedName>
</protein>
<accession>A0ABR7D3J9</accession>
<feature type="chain" id="PRO_5047405635" evidence="1">
    <location>
        <begin position="19"/>
        <end position="296"/>
    </location>
</feature>
<feature type="signal peptide" evidence="1">
    <location>
        <begin position="1"/>
        <end position="18"/>
    </location>
</feature>
<gene>
    <name evidence="2" type="ORF">H8S64_14625</name>
</gene>
<dbReference type="PROSITE" id="PS51257">
    <property type="entry name" value="PROKAR_LIPOPROTEIN"/>
    <property type="match status" value="1"/>
</dbReference>
<name>A0ABR7D3J9_9BACT</name>
<dbReference type="EMBL" id="JACOOH010000006">
    <property type="protein sequence ID" value="MBC5622332.1"/>
    <property type="molecule type" value="Genomic_DNA"/>
</dbReference>
<comment type="caution">
    <text evidence="2">The sequence shown here is derived from an EMBL/GenBank/DDBJ whole genome shotgun (WGS) entry which is preliminary data.</text>
</comment>
<dbReference type="Gene3D" id="2.60.40.10">
    <property type="entry name" value="Immunoglobulins"/>
    <property type="match status" value="1"/>
</dbReference>
<dbReference type="Proteomes" id="UP000646484">
    <property type="component" value="Unassembled WGS sequence"/>
</dbReference>
<evidence type="ECO:0000313" key="2">
    <source>
        <dbReference type="EMBL" id="MBC5622332.1"/>
    </source>
</evidence>
<dbReference type="InterPro" id="IPR013783">
    <property type="entry name" value="Ig-like_fold"/>
</dbReference>
<keyword evidence="1" id="KW-0732">Signal</keyword>
<dbReference type="CDD" id="cd14948">
    <property type="entry name" value="BACON"/>
    <property type="match status" value="1"/>
</dbReference>
<evidence type="ECO:0000256" key="1">
    <source>
        <dbReference type="SAM" id="SignalP"/>
    </source>
</evidence>
<keyword evidence="3" id="KW-1185">Reference proteome</keyword>
<dbReference type="InterPro" id="IPR024361">
    <property type="entry name" value="BACON"/>
</dbReference>